<comment type="similarity">
    <text evidence="1 5">Belongs to the glycosyl hydrolase 57 family.</text>
</comment>
<feature type="binding site" evidence="4">
    <location>
        <position position="405"/>
    </location>
    <ligand>
        <name>substrate</name>
    </ligand>
</feature>
<dbReference type="OrthoDB" id="9803279at2"/>
<dbReference type="KEGG" id="pmm:PMM1065"/>
<sequence length="527" mass="60998">MNGPLPNKNYLGRLAIVLHAHLPFVRKNEKNSLEEDWLFQAILECYIPLLQVMESSKKQDTSNTKLTLSLSPTLLSLLQNKQIQKKYSSWIKTRIEFLNDLSKKEQAASEFLLRNIKNNYLYWEKCSGDLVERFKNLNLTGNLDILTCAATHGYLPILRENPETVLGQINTAIRSHKVIFGTRPLGIWLPECAYYEKLDEILLNCGIRYAVLDGHGILNGSPRPRYGVYAPICSKKGIAFFGRDSESTLPVWSSREGYPGNSVYREFHKDLGWELSSTELQKKGIPTSRPLGLKFHRITNNNCSLGKKEFYVEDEAIKKVEEHADNYLLSRSKQLKKLSLSASFEPLLIAPFDAELFGHWWYEGPRFIENILKRSTKYFIKLTNLREILLQNPNLQICDPSPSSWGQGGFHNYWLNDKNAWIVPEITKAGSVFVELSSNKFNDDFSIRLLKQAARELLLSESSDWSFILKAGTTTELAKERIDRHLFRFWKLIEMLENKSFIDYKFLKNIEEEDNIFPNIRIQDWQL</sequence>
<organism evidence="8 9">
    <name type="scientific">Prochlorococcus marinus subsp. pastoris (strain CCMP1986 / NIES-2087 / MED4)</name>
    <dbReference type="NCBI Taxonomy" id="59919"/>
    <lineage>
        <taxon>Bacteria</taxon>
        <taxon>Bacillati</taxon>
        <taxon>Cyanobacteriota</taxon>
        <taxon>Cyanophyceae</taxon>
        <taxon>Synechococcales</taxon>
        <taxon>Prochlorococcaceae</taxon>
        <taxon>Prochlorococcus</taxon>
    </lineage>
</organism>
<dbReference type="STRING" id="59919.PMM1065"/>
<dbReference type="SUPFAM" id="SSF88713">
    <property type="entry name" value="Glycoside hydrolase/deacetylase"/>
    <property type="match status" value="1"/>
</dbReference>
<dbReference type="GO" id="GO:0030979">
    <property type="term" value="P:alpha-glucan biosynthetic process"/>
    <property type="evidence" value="ECO:0007669"/>
    <property type="project" value="InterPro"/>
</dbReference>
<dbReference type="PANTHER" id="PTHR41695">
    <property type="entry name" value="1,4-ALPHA-GLUCAN BRANCHING ENZYME RV3031-RELATED"/>
    <property type="match status" value="1"/>
</dbReference>
<evidence type="ECO:0000256" key="1">
    <source>
        <dbReference type="ARBA" id="ARBA00006821"/>
    </source>
</evidence>
<evidence type="ECO:0000256" key="3">
    <source>
        <dbReference type="PIRSR" id="PIRSR640042-1"/>
    </source>
</evidence>
<proteinExistence type="inferred from homology"/>
<dbReference type="GO" id="GO:0003844">
    <property type="term" value="F:1,4-alpha-glucan branching enzyme activity"/>
    <property type="evidence" value="ECO:0007669"/>
    <property type="project" value="InterPro"/>
</dbReference>
<feature type="active site" description="Nucleophile" evidence="3">
    <location>
        <position position="191"/>
    </location>
</feature>
<dbReference type="InterPro" id="IPR037090">
    <property type="entry name" value="57_glycoside_trans_central"/>
</dbReference>
<dbReference type="PANTHER" id="PTHR41695:SF1">
    <property type="entry name" value="1,4-ALPHA-GLUCAN BRANCHING ENZYME TK1436"/>
    <property type="match status" value="1"/>
</dbReference>
<dbReference type="Proteomes" id="UP000001026">
    <property type="component" value="Chromosome"/>
</dbReference>
<gene>
    <name evidence="8" type="ordered locus">PMM1065</name>
</gene>
<feature type="domain" description="Glycoside hydrolase family 57 N-terminal" evidence="6">
    <location>
        <begin position="15"/>
        <end position="277"/>
    </location>
</feature>
<dbReference type="eggNOG" id="COG1543">
    <property type="taxonomic scope" value="Bacteria"/>
</dbReference>
<accession>Q7V122</accession>
<name>Q7V122_PROMP</name>
<dbReference type="InterPro" id="IPR011330">
    <property type="entry name" value="Glyco_hydro/deAcase_b/a-brl"/>
</dbReference>
<dbReference type="SUPFAM" id="SSF88688">
    <property type="entry name" value="Families 57/38 glycoside transferase middle domain"/>
    <property type="match status" value="1"/>
</dbReference>
<keyword evidence="2 5" id="KW-0119">Carbohydrate metabolism</keyword>
<dbReference type="AlphaFoldDB" id="Q7V122"/>
<dbReference type="Pfam" id="PF03065">
    <property type="entry name" value="Glyco_hydro_57"/>
    <property type="match status" value="1"/>
</dbReference>
<feature type="domain" description="1,4-alpha-glucan branching enzyme C-terminal" evidence="7">
    <location>
        <begin position="428"/>
        <end position="525"/>
    </location>
</feature>
<evidence type="ECO:0000256" key="4">
    <source>
        <dbReference type="PIRSR" id="PIRSR640042-2"/>
    </source>
</evidence>
<dbReference type="InterPro" id="IPR015293">
    <property type="entry name" value="BE_C"/>
</dbReference>
<dbReference type="InterPro" id="IPR004300">
    <property type="entry name" value="Glyco_hydro_57_N"/>
</dbReference>
<evidence type="ECO:0000313" key="8">
    <source>
        <dbReference type="EMBL" id="CAE19524.1"/>
    </source>
</evidence>
<dbReference type="InterPro" id="IPR028995">
    <property type="entry name" value="Glyco_hydro_57/38_cen_sf"/>
</dbReference>
<feature type="binding site" evidence="4">
    <location>
        <position position="464"/>
    </location>
    <ligand>
        <name>substrate</name>
    </ligand>
</feature>
<dbReference type="HOGENOM" id="CLU_008192_1_0_3"/>
<dbReference type="Gene3D" id="3.20.110.10">
    <property type="entry name" value="Glycoside hydrolase 38, N terminal domain"/>
    <property type="match status" value="1"/>
</dbReference>
<dbReference type="RefSeq" id="WP_011132698.1">
    <property type="nucleotide sequence ID" value="NC_005072.1"/>
</dbReference>
<feature type="binding site" evidence="4">
    <location>
        <position position="243"/>
    </location>
    <ligand>
        <name>substrate</name>
    </ligand>
</feature>
<evidence type="ECO:0008006" key="10">
    <source>
        <dbReference type="Google" id="ProtNLM"/>
    </source>
</evidence>
<reference evidence="8 9" key="1">
    <citation type="journal article" date="2003" name="Nature">
        <title>Genome divergence in two Prochlorococcus ecotypes reflects oceanic niche differentiation.</title>
        <authorList>
            <person name="Rocap G."/>
            <person name="Larimer F.W."/>
            <person name="Lamerdin J.E."/>
            <person name="Malfatti S."/>
            <person name="Chain P."/>
            <person name="Ahlgren N.A."/>
            <person name="Arellano A."/>
            <person name="Coleman M."/>
            <person name="Hauser L."/>
            <person name="Hess W.R."/>
            <person name="Johnson Z.I."/>
            <person name="Land M.L."/>
            <person name="Lindell D."/>
            <person name="Post A.F."/>
            <person name="Regala W."/>
            <person name="Shah M."/>
            <person name="Shaw S.L."/>
            <person name="Steglich C."/>
            <person name="Sullivan M.B."/>
            <person name="Ting C.S."/>
            <person name="Tolonen A."/>
            <person name="Webb E.A."/>
            <person name="Zinser E.R."/>
            <person name="Chisholm S.W."/>
        </authorList>
    </citation>
    <scope>NUCLEOTIDE SEQUENCE [LARGE SCALE GENOMIC DNA]</scope>
    <source>
        <strain evidence="9">CCMP1986 / NIES-2087 / MED4</strain>
    </source>
</reference>
<dbReference type="InterPro" id="IPR040042">
    <property type="entry name" value="Branching_enz_MT3115-like"/>
</dbReference>
<dbReference type="Pfam" id="PF09210">
    <property type="entry name" value="BE_C"/>
    <property type="match status" value="1"/>
</dbReference>
<evidence type="ECO:0000259" key="6">
    <source>
        <dbReference type="Pfam" id="PF03065"/>
    </source>
</evidence>
<dbReference type="Gene3D" id="1.20.1430.10">
    <property type="entry name" value="Families 57/38 glycoside transferase, middle domain"/>
    <property type="match status" value="1"/>
</dbReference>
<dbReference type="CDD" id="cd10792">
    <property type="entry name" value="GH57N_AmyC_like"/>
    <property type="match status" value="1"/>
</dbReference>
<evidence type="ECO:0000313" key="9">
    <source>
        <dbReference type="Proteomes" id="UP000001026"/>
    </source>
</evidence>
<dbReference type="CAZy" id="GH57">
    <property type="family name" value="Glycoside Hydrolase Family 57"/>
</dbReference>
<dbReference type="EMBL" id="BX548174">
    <property type="protein sequence ID" value="CAE19524.1"/>
    <property type="molecule type" value="Genomic_DNA"/>
</dbReference>
<evidence type="ECO:0000256" key="2">
    <source>
        <dbReference type="ARBA" id="ARBA00023277"/>
    </source>
</evidence>
<feature type="binding site" evidence="4">
    <location>
        <position position="260"/>
    </location>
    <ligand>
        <name>substrate</name>
    </ligand>
</feature>
<feature type="active site" description="Proton donor" evidence="3">
    <location>
        <position position="353"/>
    </location>
</feature>
<evidence type="ECO:0000256" key="5">
    <source>
        <dbReference type="RuleBase" id="RU361196"/>
    </source>
</evidence>
<dbReference type="GO" id="GO:0005576">
    <property type="term" value="C:extracellular region"/>
    <property type="evidence" value="ECO:0007669"/>
    <property type="project" value="TreeGrafter"/>
</dbReference>
<evidence type="ECO:0000259" key="7">
    <source>
        <dbReference type="Pfam" id="PF09210"/>
    </source>
</evidence>
<protein>
    <recommendedName>
        <fullName evidence="10">1,4-alpha-glucan branching enzyme</fullName>
    </recommendedName>
</protein>
<dbReference type="InterPro" id="IPR027291">
    <property type="entry name" value="Glyco_hydro_38_N_sf"/>
</dbReference>